<dbReference type="AlphaFoldDB" id="A0A8E0I4W3"/>
<protein>
    <submittedName>
        <fullName evidence="1">Uncharacterized protein</fullName>
    </submittedName>
</protein>
<reference evidence="1 2" key="1">
    <citation type="journal article" date="2013" name="PLoS ONE">
        <title>Lactobacillus paracasei comparative genomics: towards species pan-genome definition and exploitation of diversity.</title>
        <authorList>
            <person name="Smokvina T."/>
            <person name="Wels M."/>
            <person name="Polka J."/>
            <person name="Chervaux C."/>
            <person name="Brisse S."/>
            <person name="Boekhorst J."/>
            <person name="van Hylckama Vlieg J.E."/>
            <person name="Siezen R.J."/>
        </authorList>
    </citation>
    <scope>NUCLEOTIDE SEQUENCE [LARGE SCALE GENOMIC DNA]</scope>
    <source>
        <strain evidence="1 2">Lpp122</strain>
    </source>
</reference>
<evidence type="ECO:0000313" key="2">
    <source>
        <dbReference type="Proteomes" id="UP000014281"/>
    </source>
</evidence>
<dbReference type="EMBL" id="ANKW01000026">
    <property type="protein sequence ID" value="EPC18977.1"/>
    <property type="molecule type" value="Genomic_DNA"/>
</dbReference>
<sequence length="57" mass="6257">MLPALLIVHAHGQRSKTHSTDLFKVPEMGCRLGLSKSIKETVDFMIDGFFVSANQPG</sequence>
<gene>
    <name evidence="1" type="ORF">Lpp122_1667</name>
</gene>
<organism evidence="1 2">
    <name type="scientific">Lacticaseibacillus paracasei subsp. paracasei Lpp122</name>
    <dbReference type="NCBI Taxonomy" id="1256218"/>
    <lineage>
        <taxon>Bacteria</taxon>
        <taxon>Bacillati</taxon>
        <taxon>Bacillota</taxon>
        <taxon>Bacilli</taxon>
        <taxon>Lactobacillales</taxon>
        <taxon>Lactobacillaceae</taxon>
        <taxon>Lacticaseibacillus</taxon>
    </lineage>
</organism>
<comment type="caution">
    <text evidence="1">The sequence shown here is derived from an EMBL/GenBank/DDBJ whole genome shotgun (WGS) entry which is preliminary data.</text>
</comment>
<evidence type="ECO:0000313" key="1">
    <source>
        <dbReference type="EMBL" id="EPC18977.1"/>
    </source>
</evidence>
<proteinExistence type="predicted"/>
<dbReference type="Proteomes" id="UP000014281">
    <property type="component" value="Unassembled WGS sequence"/>
</dbReference>
<accession>A0A8E0I4W3</accession>
<name>A0A8E0I4W3_LACPA</name>